<evidence type="ECO:0000256" key="3">
    <source>
        <dbReference type="ARBA" id="ARBA00022801"/>
    </source>
</evidence>
<protein>
    <recommendedName>
        <fullName evidence="6 9">RNA polymerase II subunit A C-terminal domain phosphatase</fullName>
        <ecNumber evidence="2 9">3.1.3.16</ecNumber>
    </recommendedName>
</protein>
<dbReference type="SUPFAM" id="SSF52113">
    <property type="entry name" value="BRCT domain"/>
    <property type="match status" value="1"/>
</dbReference>
<dbReference type="SMART" id="SM00292">
    <property type="entry name" value="BRCT"/>
    <property type="match status" value="1"/>
</dbReference>
<dbReference type="InterPro" id="IPR039189">
    <property type="entry name" value="Fcp1"/>
</dbReference>
<evidence type="ECO:0000256" key="9">
    <source>
        <dbReference type="RuleBase" id="RU366066"/>
    </source>
</evidence>
<feature type="domain" description="BRCT" evidence="11">
    <location>
        <begin position="600"/>
        <end position="694"/>
    </location>
</feature>
<dbReference type="VEuPathDB" id="FungiDB:LEMA_P007290.1"/>
<proteinExistence type="predicted"/>
<dbReference type="InterPro" id="IPR004274">
    <property type="entry name" value="FCP1_dom"/>
</dbReference>
<dbReference type="SMART" id="SM00577">
    <property type="entry name" value="CPDc"/>
    <property type="match status" value="1"/>
</dbReference>
<dbReference type="InterPro" id="IPR036412">
    <property type="entry name" value="HAD-like_sf"/>
</dbReference>
<dbReference type="Pfam" id="PF03031">
    <property type="entry name" value="NIF"/>
    <property type="match status" value="1"/>
</dbReference>
<evidence type="ECO:0000256" key="4">
    <source>
        <dbReference type="ARBA" id="ARBA00022912"/>
    </source>
</evidence>
<evidence type="ECO:0000256" key="1">
    <source>
        <dbReference type="ARBA" id="ARBA00004123"/>
    </source>
</evidence>
<evidence type="ECO:0000256" key="10">
    <source>
        <dbReference type="SAM" id="MobiDB-lite"/>
    </source>
</evidence>
<dbReference type="InterPro" id="IPR001357">
    <property type="entry name" value="BRCT_dom"/>
</dbReference>
<evidence type="ECO:0000256" key="5">
    <source>
        <dbReference type="ARBA" id="ARBA00023242"/>
    </source>
</evidence>
<comment type="catalytic activity">
    <reaction evidence="7 9">
        <text>O-phospho-L-seryl-[protein] + H2O = L-seryl-[protein] + phosphate</text>
        <dbReference type="Rhea" id="RHEA:20629"/>
        <dbReference type="Rhea" id="RHEA-COMP:9863"/>
        <dbReference type="Rhea" id="RHEA-COMP:11604"/>
        <dbReference type="ChEBI" id="CHEBI:15377"/>
        <dbReference type="ChEBI" id="CHEBI:29999"/>
        <dbReference type="ChEBI" id="CHEBI:43474"/>
        <dbReference type="ChEBI" id="CHEBI:83421"/>
        <dbReference type="EC" id="3.1.3.16"/>
    </reaction>
</comment>
<feature type="region of interest" description="Disordered" evidence="10">
    <location>
        <begin position="697"/>
        <end position="726"/>
    </location>
</feature>
<organism evidence="13 14">
    <name type="scientific">Leptosphaeria maculans (strain JN3 / isolate v23.1.3 / race Av1-4-5-6-7-8)</name>
    <name type="common">Blackleg fungus</name>
    <name type="synonym">Phoma lingam</name>
    <dbReference type="NCBI Taxonomy" id="985895"/>
    <lineage>
        <taxon>Eukaryota</taxon>
        <taxon>Fungi</taxon>
        <taxon>Dikarya</taxon>
        <taxon>Ascomycota</taxon>
        <taxon>Pezizomycotina</taxon>
        <taxon>Dothideomycetes</taxon>
        <taxon>Pleosporomycetidae</taxon>
        <taxon>Pleosporales</taxon>
        <taxon>Pleosporineae</taxon>
        <taxon>Leptosphaeriaceae</taxon>
        <taxon>Plenodomus</taxon>
        <taxon>Plenodomus lingam/Leptosphaeria maculans species complex</taxon>
    </lineage>
</organism>
<dbReference type="AlphaFoldDB" id="E5AFF3"/>
<feature type="compositionally biased region" description="Acidic residues" evidence="10">
    <location>
        <begin position="708"/>
        <end position="726"/>
    </location>
</feature>
<keyword evidence="14" id="KW-1185">Reference proteome</keyword>
<dbReference type="SUPFAM" id="SSF56784">
    <property type="entry name" value="HAD-like"/>
    <property type="match status" value="1"/>
</dbReference>
<keyword evidence="5 9" id="KW-0539">Nucleus</keyword>
<dbReference type="GO" id="GO:0005634">
    <property type="term" value="C:nucleus"/>
    <property type="evidence" value="ECO:0007669"/>
    <property type="project" value="UniProtKB-SubCell"/>
</dbReference>
<dbReference type="InParanoid" id="E5AFF3"/>
<dbReference type="InterPro" id="IPR011947">
    <property type="entry name" value="FCP1_euk"/>
</dbReference>
<dbReference type="FunCoup" id="E5AFF3">
    <property type="interactions" value="759"/>
</dbReference>
<dbReference type="PANTHER" id="PTHR23081">
    <property type="entry name" value="RNA POLYMERASE II CTD PHOSPHATASE"/>
    <property type="match status" value="1"/>
</dbReference>
<sequence length="887" mass="98452">MNENFSGVMKKGRIQDANRDAKHAQFFNAARLRRAQMQIKVRAAPALCLQLPAGPLSTGLLVESGYNPNSPPSHATCTLRAECAHIHSPRDLSYPITVVDLLKKPGEDIKRSEKLFSYRYETDVTEGDKWGGWETKKKKLITKYDSSAAGQVTRWLISPGTVIDRQGVPLVEIEEPCTHETQFGGLCAECGEDMTKIDYLTKERDVARATINMTHDNVALLVSQKEANAAEEDAKKRLLGAKKLTLIVDLDQTVIHTTCERTIAEWQADPENPNHGAVKDVEGFQLADDNVSNVAANWYYVKKRPGLEDFFKRMSKLYEMHVYTMATRAYAQAVCKIIDPDRRYFGDRILSRDENYTDKTKSLSRLFQNTTMVVIIDDRADVWQYSPHLVRVPVFNFFPGAGDINASFLPKQQELVSFAKDKLPPTPKKSDGTPLCAMSVAGQPAEPALVAVSNGDLKDIGEKLVNLAKKEDLEVQAKEQEKVIIAQQTERPLLQQQLLQDKEDEAAEEVEAPGDVIANGTPQHADHHKIRHSILNNDDRGLDVIEQNLVRVHREFYDQYVRSKAVPAGGRIAELKGEKSPKKRAMNDVVPDVAEIMPRIKSEVLDGAVVVFSGIIPLGVDVQSSDFALWIMSFGAEVSTTVNRRTTHVIANPDRKTTKVKSAARYPHIKIVNPEWMFQCCTRWEHVDEGPYTIEIDPAEREGSPFGDLDDESISATGDEADEDDDATVRLDAMTADSWASVDDELADFLNESETDGGSDSDSESVRSDTSTTSDVKEQKKKRKRTSTNSTDGSDAEESDSSVTSTSRLQRRKKRTLERVTSLTNVVTAEKSSGLPSPETTGPEEGQNEDEEKASEVNGSAPDLQEDYDDGLEAELLAGFDDSDGDD</sequence>
<dbReference type="CDD" id="cd17729">
    <property type="entry name" value="BRCT_CTDP1"/>
    <property type="match status" value="1"/>
</dbReference>
<dbReference type="EC" id="3.1.3.16" evidence="2 9"/>
<evidence type="ECO:0000256" key="7">
    <source>
        <dbReference type="ARBA" id="ARBA00047761"/>
    </source>
</evidence>
<comment type="catalytic activity">
    <reaction evidence="8 9">
        <text>O-phospho-L-threonyl-[protein] + H2O = L-threonyl-[protein] + phosphate</text>
        <dbReference type="Rhea" id="RHEA:47004"/>
        <dbReference type="Rhea" id="RHEA-COMP:11060"/>
        <dbReference type="Rhea" id="RHEA-COMP:11605"/>
        <dbReference type="ChEBI" id="CHEBI:15377"/>
        <dbReference type="ChEBI" id="CHEBI:30013"/>
        <dbReference type="ChEBI" id="CHEBI:43474"/>
        <dbReference type="ChEBI" id="CHEBI:61977"/>
        <dbReference type="EC" id="3.1.3.16"/>
    </reaction>
</comment>
<feature type="compositionally biased region" description="Acidic residues" evidence="10">
    <location>
        <begin position="864"/>
        <end position="873"/>
    </location>
</feature>
<dbReference type="CDD" id="cd07521">
    <property type="entry name" value="HAD_FCP1-like"/>
    <property type="match status" value="1"/>
</dbReference>
<dbReference type="OMA" id="DQTVIHC"/>
<dbReference type="EMBL" id="FP929139">
    <property type="protein sequence ID" value="CBY01942.1"/>
    <property type="molecule type" value="Genomic_DNA"/>
</dbReference>
<dbReference type="GO" id="GO:0008420">
    <property type="term" value="F:RNA polymerase II CTD heptapeptide repeat phosphatase activity"/>
    <property type="evidence" value="ECO:0007669"/>
    <property type="project" value="UniProtKB-UniRule"/>
</dbReference>
<feature type="compositionally biased region" description="Acidic residues" evidence="10">
    <location>
        <begin position="751"/>
        <end position="763"/>
    </location>
</feature>
<evidence type="ECO:0000256" key="2">
    <source>
        <dbReference type="ARBA" id="ARBA00013081"/>
    </source>
</evidence>
<accession>E5AFF3</accession>
<keyword evidence="3 9" id="KW-0378">Hydrolase</keyword>
<dbReference type="Gene3D" id="3.40.50.1000">
    <property type="entry name" value="HAD superfamily/HAD-like"/>
    <property type="match status" value="1"/>
</dbReference>
<gene>
    <name evidence="13" type="ORF">LEMA_P007290.1</name>
</gene>
<evidence type="ECO:0000259" key="11">
    <source>
        <dbReference type="PROSITE" id="PS50172"/>
    </source>
</evidence>
<dbReference type="STRING" id="985895.E5AFF3"/>
<dbReference type="PANTHER" id="PTHR23081:SF36">
    <property type="entry name" value="RNA POLYMERASE II SUBUNIT A C-TERMINAL DOMAIN PHOSPHATASE"/>
    <property type="match status" value="1"/>
</dbReference>
<evidence type="ECO:0000256" key="6">
    <source>
        <dbReference type="ARBA" id="ARBA00040602"/>
    </source>
</evidence>
<dbReference type="Proteomes" id="UP000002668">
    <property type="component" value="Genome"/>
</dbReference>
<dbReference type="OrthoDB" id="10249888at2759"/>
<dbReference type="InterPro" id="IPR036420">
    <property type="entry name" value="BRCT_dom_sf"/>
</dbReference>
<feature type="region of interest" description="Disordered" evidence="10">
    <location>
        <begin position="751"/>
        <end position="887"/>
    </location>
</feature>
<dbReference type="eggNOG" id="KOG0323">
    <property type="taxonomic scope" value="Eukaryota"/>
</dbReference>
<reference evidence="14" key="1">
    <citation type="journal article" date="2011" name="Nat. Commun.">
        <title>Effector diversification within compartments of the Leptosphaeria maculans genome affected by Repeat-Induced Point mutations.</title>
        <authorList>
            <person name="Rouxel T."/>
            <person name="Grandaubert J."/>
            <person name="Hane J.K."/>
            <person name="Hoede C."/>
            <person name="van de Wouw A.P."/>
            <person name="Couloux A."/>
            <person name="Dominguez V."/>
            <person name="Anthouard V."/>
            <person name="Bally P."/>
            <person name="Bourras S."/>
            <person name="Cozijnsen A.J."/>
            <person name="Ciuffetti L.M."/>
            <person name="Degrave A."/>
            <person name="Dilmaghani A."/>
            <person name="Duret L."/>
            <person name="Fudal I."/>
            <person name="Goodwin S.B."/>
            <person name="Gout L."/>
            <person name="Glaser N."/>
            <person name="Linglin J."/>
            <person name="Kema G.H.J."/>
            <person name="Lapalu N."/>
            <person name="Lawrence C.B."/>
            <person name="May K."/>
            <person name="Meyer M."/>
            <person name="Ollivier B."/>
            <person name="Poulain J."/>
            <person name="Schoch C.L."/>
            <person name="Simon A."/>
            <person name="Spatafora J.W."/>
            <person name="Stachowiak A."/>
            <person name="Turgeon B.G."/>
            <person name="Tyler B.M."/>
            <person name="Vincent D."/>
            <person name="Weissenbach J."/>
            <person name="Amselem J."/>
            <person name="Quesneville H."/>
            <person name="Oliver R.P."/>
            <person name="Wincker P."/>
            <person name="Balesdent M.-H."/>
            <person name="Howlett B.J."/>
        </authorList>
    </citation>
    <scope>NUCLEOTIDE SEQUENCE [LARGE SCALE GENOMIC DNA]</scope>
    <source>
        <strain evidence="14">JN3 / isolate v23.1.3 / race Av1-4-5-6-7-8</strain>
    </source>
</reference>
<comment type="function">
    <text evidence="9">This promotes the activity of RNA polymerase II.</text>
</comment>
<dbReference type="Pfam" id="PF00533">
    <property type="entry name" value="BRCT"/>
    <property type="match status" value="1"/>
</dbReference>
<dbReference type="NCBIfam" id="TIGR02250">
    <property type="entry name" value="FCP1_euk"/>
    <property type="match status" value="1"/>
</dbReference>
<dbReference type="InterPro" id="IPR023214">
    <property type="entry name" value="HAD_sf"/>
</dbReference>
<evidence type="ECO:0000256" key="8">
    <source>
        <dbReference type="ARBA" id="ARBA00048336"/>
    </source>
</evidence>
<evidence type="ECO:0000313" key="14">
    <source>
        <dbReference type="Proteomes" id="UP000002668"/>
    </source>
</evidence>
<keyword evidence="4" id="KW-0904">Protein phosphatase</keyword>
<dbReference type="Gene3D" id="3.40.50.10190">
    <property type="entry name" value="BRCT domain"/>
    <property type="match status" value="1"/>
</dbReference>
<comment type="subcellular location">
    <subcellularLocation>
        <location evidence="1 9">Nucleus</location>
    </subcellularLocation>
</comment>
<evidence type="ECO:0000259" key="12">
    <source>
        <dbReference type="PROSITE" id="PS50969"/>
    </source>
</evidence>
<name>E5AFF3_LEPMJ</name>
<feature type="compositionally biased region" description="Polar residues" evidence="10">
    <location>
        <begin position="819"/>
        <end position="840"/>
    </location>
</feature>
<evidence type="ECO:0000313" key="13">
    <source>
        <dbReference type="EMBL" id="CBY01942.1"/>
    </source>
</evidence>
<dbReference type="PROSITE" id="PS50172">
    <property type="entry name" value="BRCT"/>
    <property type="match status" value="1"/>
</dbReference>
<dbReference type="FunFam" id="3.40.50.10190:FF:000049">
    <property type="entry name" value="RNA Polymerase II CTD phosphatase Fcp1"/>
    <property type="match status" value="1"/>
</dbReference>
<dbReference type="PROSITE" id="PS50969">
    <property type="entry name" value="FCP1"/>
    <property type="match status" value="1"/>
</dbReference>
<feature type="domain" description="FCP1 homology" evidence="12">
    <location>
        <begin position="239"/>
        <end position="415"/>
    </location>
</feature>
<dbReference type="HOGENOM" id="CLU_007683_0_2_1"/>